<comment type="caution">
    <text evidence="2">The sequence shown here is derived from an EMBL/GenBank/DDBJ whole genome shotgun (WGS) entry which is preliminary data.</text>
</comment>
<reference evidence="2 3" key="1">
    <citation type="journal article" date="2016" name="BMC Genomics">
        <title>Comparative genomics reveals Cyclospora cayetanensis possesses coccidia-like metabolism and invasion components but unique surface antigens.</title>
        <authorList>
            <person name="Liu S."/>
            <person name="Wang L."/>
            <person name="Zheng H."/>
            <person name="Xu Z."/>
            <person name="Roellig D.M."/>
            <person name="Li N."/>
            <person name="Frace M.A."/>
            <person name="Tang K."/>
            <person name="Arrowood M.J."/>
            <person name="Moss D.M."/>
            <person name="Zhang L."/>
            <person name="Feng Y."/>
            <person name="Xiao L."/>
        </authorList>
    </citation>
    <scope>NUCLEOTIDE SEQUENCE [LARGE SCALE GENOMIC DNA]</scope>
    <source>
        <strain evidence="2 3">CHN_HEN01</strain>
    </source>
</reference>
<gene>
    <name evidence="2" type="ORF">cyc_02230</name>
</gene>
<sequence length="154" mass="16719">MEKQILHLKEAIIRRSMTALGQKRSVAPASAVHYKFGEAAHSSPLIARHGPSTASPAEGQSGSETQQQASEHASAPQATQTVIELTATNRYHSSSHEASSPPIRGGDQHSLTALLNDLRHHGTQMTLKERRNAEAILRAKYGAITQQLLQQDDQ</sequence>
<dbReference type="InParanoid" id="A0A1D3D8V3"/>
<dbReference type="VEuPathDB" id="ToxoDB:cyc_02230"/>
<protein>
    <submittedName>
        <fullName evidence="2">Uncharacterized protein</fullName>
    </submittedName>
</protein>
<dbReference type="Proteomes" id="UP000095192">
    <property type="component" value="Unassembled WGS sequence"/>
</dbReference>
<organism evidence="2 3">
    <name type="scientific">Cyclospora cayetanensis</name>
    <dbReference type="NCBI Taxonomy" id="88456"/>
    <lineage>
        <taxon>Eukaryota</taxon>
        <taxon>Sar</taxon>
        <taxon>Alveolata</taxon>
        <taxon>Apicomplexa</taxon>
        <taxon>Conoidasida</taxon>
        <taxon>Coccidia</taxon>
        <taxon>Eucoccidiorida</taxon>
        <taxon>Eimeriorina</taxon>
        <taxon>Eimeriidae</taxon>
        <taxon>Cyclospora</taxon>
    </lineage>
</organism>
<feature type="compositionally biased region" description="Polar residues" evidence="1">
    <location>
        <begin position="52"/>
        <end position="98"/>
    </location>
</feature>
<evidence type="ECO:0000313" key="3">
    <source>
        <dbReference type="Proteomes" id="UP000095192"/>
    </source>
</evidence>
<name>A0A1D3D8V3_9EIME</name>
<accession>A0A1D3D8V3</accession>
<proteinExistence type="predicted"/>
<evidence type="ECO:0000313" key="2">
    <source>
        <dbReference type="EMBL" id="OEH79872.1"/>
    </source>
</evidence>
<feature type="region of interest" description="Disordered" evidence="1">
    <location>
        <begin position="45"/>
        <end position="109"/>
    </location>
</feature>
<dbReference type="EMBL" id="JROU02000257">
    <property type="protein sequence ID" value="OEH79872.1"/>
    <property type="molecule type" value="Genomic_DNA"/>
</dbReference>
<dbReference type="AlphaFoldDB" id="A0A1D3D8V3"/>
<dbReference type="VEuPathDB" id="ToxoDB:LOC34619111"/>
<keyword evidence="3" id="KW-1185">Reference proteome</keyword>
<evidence type="ECO:0000256" key="1">
    <source>
        <dbReference type="SAM" id="MobiDB-lite"/>
    </source>
</evidence>